<keyword evidence="2" id="KW-1185">Reference proteome</keyword>
<dbReference type="HOGENOM" id="CLU_1731424_0_0_1"/>
<sequence length="151" mass="17336">MRDGEYVILNRVCARAMSLLKDHVGLEPLLPRLGTFARKNTRETPFDRCMKRRSYVYNAARLSSTDALFASYVARLDVEQKRIRTCESMLDLIGSDERYAAGGEREEQDSVESLISIIESDRKTDKLKWKPLPMRPKSRLIQAIEADRVGL</sequence>
<name>N1PQC4_DOTSN</name>
<accession>N1PQC4</accession>
<dbReference type="EMBL" id="KB446538">
    <property type="protein sequence ID" value="EME45597.1"/>
    <property type="molecule type" value="Genomic_DNA"/>
</dbReference>
<dbReference type="AlphaFoldDB" id="N1PQC4"/>
<reference evidence="2" key="1">
    <citation type="journal article" date="2012" name="PLoS Genet.">
        <title>The genomes of the fungal plant pathogens Cladosporium fulvum and Dothistroma septosporum reveal adaptation to different hosts and lifestyles but also signatures of common ancestry.</title>
        <authorList>
            <person name="de Wit P.J.G.M."/>
            <person name="van der Burgt A."/>
            <person name="Oekmen B."/>
            <person name="Stergiopoulos I."/>
            <person name="Abd-Elsalam K.A."/>
            <person name="Aerts A.L."/>
            <person name="Bahkali A.H."/>
            <person name="Beenen H.G."/>
            <person name="Chettri P."/>
            <person name="Cox M.P."/>
            <person name="Datema E."/>
            <person name="de Vries R.P."/>
            <person name="Dhillon B."/>
            <person name="Ganley A.R."/>
            <person name="Griffiths S.A."/>
            <person name="Guo Y."/>
            <person name="Hamelin R.C."/>
            <person name="Henrissat B."/>
            <person name="Kabir M.S."/>
            <person name="Jashni M.K."/>
            <person name="Kema G."/>
            <person name="Klaubauf S."/>
            <person name="Lapidus A."/>
            <person name="Levasseur A."/>
            <person name="Lindquist E."/>
            <person name="Mehrabi R."/>
            <person name="Ohm R.A."/>
            <person name="Owen T.J."/>
            <person name="Salamov A."/>
            <person name="Schwelm A."/>
            <person name="Schijlen E."/>
            <person name="Sun H."/>
            <person name="van den Burg H.A."/>
            <person name="van Ham R.C.H.J."/>
            <person name="Zhang S."/>
            <person name="Goodwin S.B."/>
            <person name="Grigoriev I.V."/>
            <person name="Collemare J."/>
            <person name="Bradshaw R.E."/>
        </authorList>
    </citation>
    <scope>NUCLEOTIDE SEQUENCE [LARGE SCALE GENOMIC DNA]</scope>
    <source>
        <strain evidence="2">NZE10 / CBS 128990</strain>
    </source>
</reference>
<evidence type="ECO:0000313" key="2">
    <source>
        <dbReference type="Proteomes" id="UP000016933"/>
    </source>
</evidence>
<reference evidence="1 2" key="2">
    <citation type="journal article" date="2012" name="PLoS Pathog.">
        <title>Diverse lifestyles and strategies of plant pathogenesis encoded in the genomes of eighteen Dothideomycetes fungi.</title>
        <authorList>
            <person name="Ohm R.A."/>
            <person name="Feau N."/>
            <person name="Henrissat B."/>
            <person name="Schoch C.L."/>
            <person name="Horwitz B.A."/>
            <person name="Barry K.W."/>
            <person name="Condon B.J."/>
            <person name="Copeland A.C."/>
            <person name="Dhillon B."/>
            <person name="Glaser F."/>
            <person name="Hesse C.N."/>
            <person name="Kosti I."/>
            <person name="LaButti K."/>
            <person name="Lindquist E.A."/>
            <person name="Lucas S."/>
            <person name="Salamov A.A."/>
            <person name="Bradshaw R.E."/>
            <person name="Ciuffetti L."/>
            <person name="Hamelin R.C."/>
            <person name="Kema G.H.J."/>
            <person name="Lawrence C."/>
            <person name="Scott J.A."/>
            <person name="Spatafora J.W."/>
            <person name="Turgeon B.G."/>
            <person name="de Wit P.J.G.M."/>
            <person name="Zhong S."/>
            <person name="Goodwin S.B."/>
            <person name="Grigoriev I.V."/>
        </authorList>
    </citation>
    <scope>NUCLEOTIDE SEQUENCE [LARGE SCALE GENOMIC DNA]</scope>
    <source>
        <strain evidence="2">NZE10 / CBS 128990</strain>
    </source>
</reference>
<dbReference type="Proteomes" id="UP000016933">
    <property type="component" value="Unassembled WGS sequence"/>
</dbReference>
<proteinExistence type="predicted"/>
<organism evidence="1 2">
    <name type="scientific">Dothistroma septosporum (strain NZE10 / CBS 128990)</name>
    <name type="common">Red band needle blight fungus</name>
    <name type="synonym">Mycosphaerella pini</name>
    <dbReference type="NCBI Taxonomy" id="675120"/>
    <lineage>
        <taxon>Eukaryota</taxon>
        <taxon>Fungi</taxon>
        <taxon>Dikarya</taxon>
        <taxon>Ascomycota</taxon>
        <taxon>Pezizomycotina</taxon>
        <taxon>Dothideomycetes</taxon>
        <taxon>Dothideomycetidae</taxon>
        <taxon>Mycosphaerellales</taxon>
        <taxon>Mycosphaerellaceae</taxon>
        <taxon>Dothistroma</taxon>
    </lineage>
</organism>
<protein>
    <submittedName>
        <fullName evidence="1">Uncharacterized protein</fullName>
    </submittedName>
</protein>
<evidence type="ECO:0000313" key="1">
    <source>
        <dbReference type="EMBL" id="EME45597.1"/>
    </source>
</evidence>
<gene>
    <name evidence="1" type="ORF">DOTSEDRAFT_23604</name>
</gene>